<protein>
    <submittedName>
        <fullName evidence="1">Uncharacterized protein</fullName>
    </submittedName>
</protein>
<comment type="caution">
    <text evidence="1">The sequence shown here is derived from an EMBL/GenBank/DDBJ whole genome shotgun (WGS) entry which is preliminary data.</text>
</comment>
<name>A0ACC2PF00_9HYME</name>
<reference evidence="1" key="1">
    <citation type="submission" date="2023-04" db="EMBL/GenBank/DDBJ databases">
        <title>A chromosome-level genome assembly of the parasitoid wasp Eretmocerus hayati.</title>
        <authorList>
            <person name="Zhong Y."/>
            <person name="Liu S."/>
            <person name="Liu Y."/>
        </authorList>
    </citation>
    <scope>NUCLEOTIDE SEQUENCE</scope>
    <source>
        <strain evidence="1">ZJU_SS_LIU_2023</strain>
    </source>
</reference>
<evidence type="ECO:0000313" key="1">
    <source>
        <dbReference type="EMBL" id="KAJ8681922.1"/>
    </source>
</evidence>
<proteinExistence type="predicted"/>
<accession>A0ACC2PF00</accession>
<dbReference type="EMBL" id="CM056741">
    <property type="protein sequence ID" value="KAJ8681922.1"/>
    <property type="molecule type" value="Genomic_DNA"/>
</dbReference>
<evidence type="ECO:0000313" key="2">
    <source>
        <dbReference type="Proteomes" id="UP001239111"/>
    </source>
</evidence>
<sequence>MEPSQSSCDFRRLRGKFKGQFAKSSVVNKIEKMQEARSKAKAQRLENMNTDSQEVSGSRLVDLDVLGNELWCKPCDIPLSLKNRTAERKSGLASIFTIRCQLCLRSHLVETQKKNEKDSTYEINSRLAFGMIDAGIGVTHVNTLLSALNTPTINHNTLKRYERIIGPAIEAVAKKSCIESIRSEKELTVRALNSEKNVHTAGPRSDSDSSEHASSNVSSVDNGNPPDLIMDLNSSCSESNLSQPGCDLDIHTSISEEPADRPYLTIPAALSYVSSGHEVDKGNLGRKRKMDRNLETNDSSDATPPKKCKIGAAFDAGWQKRSSGMAYNSKSGHGTAIGLHSGKILSYSVRTKDCRKCSLGHPKSDHDCRKNHTGSAKSMEAAMAVDLFTKNELFAQENVEIAVMVMDDDSSSTAAVNRVADGPIEKWSDFNHTYKKLTSALYKMNVSAKVREYLSKNFRIAVKKNKGNPSEVQASLKSVVPHAYGDHSLCGNWCRAKNSGQEYVYRHLPHGKCLNDGNRKRLTELFEGFASNSRKIASCASTQGNESNNNVVASKNPKSRHYAGSESLFFRTAAAVCQTNIGCSYAIQVFQEAGFAPGKTTESFRHQKDETRKRKAERSRTIAFKKRRHELKKQRSSKDSAQCKTEGITYETGVSFHDVSELITNPDSTTISAKSISDLKTFKRVVIDIETTGLSVQDDQIFEIAASCDESSFDVYTLPSKPITKGASEATGFKMIRGELYYRDEKIETKSAKAAISDLIEYLKKFGCPVILIAHNGFRFDAPILLKLIVSIGLLKQFTDVVTGFVDSWAIFKLLLPERKKEKKGFSVSDLATEYLPEVDLASLHRASNDVAVLQKLIDEIGVSDDIILKNFRSIRQMFDEKEKKKISLENKGSLDDYKGTLSSYIINKMSRNGINKQILQTAFEKGGHDALRALLGQNINGKPLVTTNKDILGKLFSLFPVNKD</sequence>
<dbReference type="Proteomes" id="UP001239111">
    <property type="component" value="Chromosome 1"/>
</dbReference>
<gene>
    <name evidence="1" type="ORF">QAD02_017714</name>
</gene>
<organism evidence="1 2">
    <name type="scientific">Eretmocerus hayati</name>
    <dbReference type="NCBI Taxonomy" id="131215"/>
    <lineage>
        <taxon>Eukaryota</taxon>
        <taxon>Metazoa</taxon>
        <taxon>Ecdysozoa</taxon>
        <taxon>Arthropoda</taxon>
        <taxon>Hexapoda</taxon>
        <taxon>Insecta</taxon>
        <taxon>Pterygota</taxon>
        <taxon>Neoptera</taxon>
        <taxon>Endopterygota</taxon>
        <taxon>Hymenoptera</taxon>
        <taxon>Apocrita</taxon>
        <taxon>Proctotrupomorpha</taxon>
        <taxon>Chalcidoidea</taxon>
        <taxon>Aphelinidae</taxon>
        <taxon>Aphelininae</taxon>
        <taxon>Eretmocerus</taxon>
    </lineage>
</organism>
<keyword evidence="2" id="KW-1185">Reference proteome</keyword>